<dbReference type="Gene3D" id="3.40.50.300">
    <property type="entry name" value="P-loop containing nucleotide triphosphate hydrolases"/>
    <property type="match status" value="1"/>
</dbReference>
<dbReference type="SMART" id="SM00382">
    <property type="entry name" value="AAA"/>
    <property type="match status" value="1"/>
</dbReference>
<dbReference type="EMBL" id="JADMKS010000005">
    <property type="protein sequence ID" value="MBF6637886.1"/>
    <property type="molecule type" value="Genomic_DNA"/>
</dbReference>
<sequence>MNNFTHQRAQEQSELTVQLSELQEEMAFTKGIAGPLYSAFVIQEPQQANCELHGHFEQNYLTLEYRGRLSERRSRCPHCLKNAIDAAEIRKRQIRIDELTEQANIPPRFTSSEFNNFDILNTCASQNISVLRDYAASWPTMLAAGTSLIMCGKPGTGKNHLAVALAKDIIRNHESAVLMTSVMRIIRAVRRSWDKGADMREEDVIGIYTSRDLLIIDEVGIQYGSDSEKIILFDILNARYEDMLPTVLISNLAPVEIAEVIGERLMDRMVEGDGATLIFDWPSYRSRKGAVSA</sequence>
<organism evidence="2 3">
    <name type="scientific">Rouxiella silvae</name>
    <dbReference type="NCBI Taxonomy" id="1646373"/>
    <lineage>
        <taxon>Bacteria</taxon>
        <taxon>Pseudomonadati</taxon>
        <taxon>Pseudomonadota</taxon>
        <taxon>Gammaproteobacteria</taxon>
        <taxon>Enterobacterales</taxon>
        <taxon>Yersiniaceae</taxon>
        <taxon>Rouxiella</taxon>
    </lineage>
</organism>
<reference evidence="2" key="1">
    <citation type="submission" date="2020-11" db="EMBL/GenBank/DDBJ databases">
        <authorList>
            <person name="Lee S.D."/>
        </authorList>
    </citation>
    <scope>NUCLEOTIDE SEQUENCE</scope>
    <source>
        <strain evidence="2">SAP-2</strain>
    </source>
</reference>
<evidence type="ECO:0000313" key="2">
    <source>
        <dbReference type="EMBL" id="MBF6637886.1"/>
    </source>
</evidence>
<dbReference type="SUPFAM" id="SSF52540">
    <property type="entry name" value="P-loop containing nucleoside triphosphate hydrolases"/>
    <property type="match status" value="1"/>
</dbReference>
<dbReference type="InterPro" id="IPR027417">
    <property type="entry name" value="P-loop_NTPase"/>
</dbReference>
<dbReference type="RefSeq" id="WP_194978259.1">
    <property type="nucleotide sequence ID" value="NZ_JADMKS010000005.1"/>
</dbReference>
<name>A0AA40X396_9GAMM</name>
<reference evidence="2" key="2">
    <citation type="submission" date="2022-09" db="EMBL/GenBank/DDBJ databases">
        <title>Rouxiella aceris sp. nov., isolated from tree sap and emended description of the genus Rhouxiella.</title>
        <authorList>
            <person name="Kim I.S."/>
        </authorList>
    </citation>
    <scope>NUCLEOTIDE SEQUENCE</scope>
    <source>
        <strain evidence="2">SAP-2</strain>
    </source>
</reference>
<evidence type="ECO:0000313" key="3">
    <source>
        <dbReference type="Proteomes" id="UP000705283"/>
    </source>
</evidence>
<dbReference type="PANTHER" id="PTHR30050">
    <property type="entry name" value="CHROMOSOMAL REPLICATION INITIATOR PROTEIN DNAA"/>
    <property type="match status" value="1"/>
</dbReference>
<evidence type="ECO:0000259" key="1">
    <source>
        <dbReference type="SMART" id="SM00382"/>
    </source>
</evidence>
<dbReference type="PANTHER" id="PTHR30050:SF4">
    <property type="entry name" value="ATP-BINDING PROTEIN RV3427C IN INSERTION SEQUENCE-RELATED"/>
    <property type="match status" value="1"/>
</dbReference>
<proteinExistence type="predicted"/>
<keyword evidence="2" id="KW-0067">ATP-binding</keyword>
<feature type="domain" description="AAA+ ATPase" evidence="1">
    <location>
        <begin position="144"/>
        <end position="275"/>
    </location>
</feature>
<keyword evidence="2" id="KW-0547">Nucleotide-binding</keyword>
<gene>
    <name evidence="2" type="ORF">ITX54_14580</name>
</gene>
<dbReference type="InterPro" id="IPR002611">
    <property type="entry name" value="IstB_ATP-bd"/>
</dbReference>
<dbReference type="Pfam" id="PF01695">
    <property type="entry name" value="IstB_IS21"/>
    <property type="match status" value="1"/>
</dbReference>
<protein>
    <submittedName>
        <fullName evidence="2">ATP-binding protein</fullName>
    </submittedName>
</protein>
<dbReference type="InterPro" id="IPR003593">
    <property type="entry name" value="AAA+_ATPase"/>
</dbReference>
<dbReference type="AlphaFoldDB" id="A0AA40X396"/>
<dbReference type="Proteomes" id="UP000705283">
    <property type="component" value="Unassembled WGS sequence"/>
</dbReference>
<dbReference type="GO" id="GO:0006260">
    <property type="term" value="P:DNA replication"/>
    <property type="evidence" value="ECO:0007669"/>
    <property type="project" value="TreeGrafter"/>
</dbReference>
<comment type="caution">
    <text evidence="2">The sequence shown here is derived from an EMBL/GenBank/DDBJ whole genome shotgun (WGS) entry which is preliminary data.</text>
</comment>
<accession>A0AA40X396</accession>
<dbReference type="GO" id="GO:0005524">
    <property type="term" value="F:ATP binding"/>
    <property type="evidence" value="ECO:0007669"/>
    <property type="project" value="UniProtKB-KW"/>
</dbReference>